<evidence type="ECO:0000313" key="6">
    <source>
        <dbReference type="Proteomes" id="UP000077881"/>
    </source>
</evidence>
<dbReference type="SMART" id="SM00796">
    <property type="entry name" value="AHS1"/>
    <property type="match status" value="1"/>
</dbReference>
<dbReference type="PANTHER" id="PTHR34698:SF2">
    <property type="entry name" value="5-OXOPROLINASE SUBUNIT B"/>
    <property type="match status" value="1"/>
</dbReference>
<dbReference type="Pfam" id="PF02682">
    <property type="entry name" value="CT_C_D"/>
    <property type="match status" value="1"/>
</dbReference>
<dbReference type="InterPro" id="IPR029000">
    <property type="entry name" value="Cyclophilin-like_dom_sf"/>
</dbReference>
<sequence length="236" mass="26617">MKNMDSIKFFPMGEDALIMEFGDTMNIEMNNTILSWKKTIETAAIPGVSEIVPAYTTLTVFYRPEDIFAYHPFERLKELILQLSPPLSTIIKKKQIKEIPVCYEEPYALDLKFVADFNKLSIQEVIQIHISQIYPVYFLGFSPGFPFLGGMDSKIATPRRTVPRSTIPAGSVGIAGEQTGIYPLASPGGWQIIGRTPYQLFDQSHHQPTLLQSGDLIRFITISKEEFQALEGKHVD</sequence>
<evidence type="ECO:0000259" key="4">
    <source>
        <dbReference type="SMART" id="SM00796"/>
    </source>
</evidence>
<dbReference type="Gene3D" id="2.40.100.10">
    <property type="entry name" value="Cyclophilin-like"/>
    <property type="match status" value="1"/>
</dbReference>
<proteinExistence type="predicted"/>
<organism evidence="5 6">
    <name type="scientific">Lederbergia galactosidilytica</name>
    <dbReference type="NCBI Taxonomy" id="217031"/>
    <lineage>
        <taxon>Bacteria</taxon>
        <taxon>Bacillati</taxon>
        <taxon>Bacillota</taxon>
        <taxon>Bacilli</taxon>
        <taxon>Bacillales</taxon>
        <taxon>Bacillaceae</taxon>
        <taxon>Lederbergia</taxon>
    </lineage>
</organism>
<dbReference type="SUPFAM" id="SSF160467">
    <property type="entry name" value="PH0987 N-terminal domain-like"/>
    <property type="match status" value="1"/>
</dbReference>
<dbReference type="Gene3D" id="3.30.1360.40">
    <property type="match status" value="1"/>
</dbReference>
<comment type="caution">
    <text evidence="5">The sequence shown here is derived from an EMBL/GenBank/DDBJ whole genome shotgun (WGS) entry which is preliminary data.</text>
</comment>
<dbReference type="STRING" id="217031.ABB05_05475"/>
<accession>A0A178A1H2</accession>
<gene>
    <name evidence="5" type="ORF">ABB05_05475</name>
</gene>
<protein>
    <recommendedName>
        <fullName evidence="4">Carboxyltransferase domain-containing protein</fullName>
    </recommendedName>
</protein>
<dbReference type="PATRIC" id="fig|217031.6.peg.1183"/>
<evidence type="ECO:0000256" key="3">
    <source>
        <dbReference type="ARBA" id="ARBA00022840"/>
    </source>
</evidence>
<keyword evidence="1" id="KW-0547">Nucleotide-binding</keyword>
<dbReference type="GO" id="GO:0016787">
    <property type="term" value="F:hydrolase activity"/>
    <property type="evidence" value="ECO:0007669"/>
    <property type="project" value="UniProtKB-KW"/>
</dbReference>
<evidence type="ECO:0000256" key="2">
    <source>
        <dbReference type="ARBA" id="ARBA00022801"/>
    </source>
</evidence>
<evidence type="ECO:0000256" key="1">
    <source>
        <dbReference type="ARBA" id="ARBA00022741"/>
    </source>
</evidence>
<dbReference type="NCBIfam" id="TIGR00370">
    <property type="entry name" value="5-oxoprolinase subunit PxpB"/>
    <property type="match status" value="1"/>
</dbReference>
<dbReference type="PANTHER" id="PTHR34698">
    <property type="entry name" value="5-OXOPROLINASE SUBUNIT B"/>
    <property type="match status" value="1"/>
</dbReference>
<keyword evidence="3" id="KW-0067">ATP-binding</keyword>
<dbReference type="InterPro" id="IPR010016">
    <property type="entry name" value="PxpB"/>
</dbReference>
<keyword evidence="6" id="KW-1185">Reference proteome</keyword>
<evidence type="ECO:0000313" key="5">
    <source>
        <dbReference type="EMBL" id="OAK74046.1"/>
    </source>
</evidence>
<dbReference type="EMBL" id="LDJR01000028">
    <property type="protein sequence ID" value="OAK74046.1"/>
    <property type="molecule type" value="Genomic_DNA"/>
</dbReference>
<reference evidence="5 6" key="1">
    <citation type="submission" date="2015-05" db="EMBL/GenBank/DDBJ databases">
        <title>Comparison of genome.</title>
        <authorList>
            <person name="Zheng Z."/>
            <person name="Sun M."/>
        </authorList>
    </citation>
    <scope>NUCLEOTIDE SEQUENCE [LARGE SCALE GENOMIC DNA]</scope>
    <source>
        <strain evidence="5 6">G25-74</strain>
    </source>
</reference>
<name>A0A178A1H2_9BACI</name>
<dbReference type="AlphaFoldDB" id="A0A178A1H2"/>
<dbReference type="InterPro" id="IPR003833">
    <property type="entry name" value="CT_C_D"/>
</dbReference>
<feature type="domain" description="Carboxyltransferase" evidence="4">
    <location>
        <begin position="7"/>
        <end position="211"/>
    </location>
</feature>
<keyword evidence="2" id="KW-0378">Hydrolase</keyword>
<dbReference type="GO" id="GO:0005524">
    <property type="term" value="F:ATP binding"/>
    <property type="evidence" value="ECO:0007669"/>
    <property type="project" value="UniProtKB-KW"/>
</dbReference>
<dbReference type="SUPFAM" id="SSF50891">
    <property type="entry name" value="Cyclophilin-like"/>
    <property type="match status" value="1"/>
</dbReference>
<dbReference type="Proteomes" id="UP000077881">
    <property type="component" value="Unassembled WGS sequence"/>
</dbReference>